<dbReference type="InterPro" id="IPR000719">
    <property type="entry name" value="Prot_kinase_dom"/>
</dbReference>
<dbReference type="Gene3D" id="3.30.200.20">
    <property type="entry name" value="Phosphorylase Kinase, domain 1"/>
    <property type="match status" value="1"/>
</dbReference>
<sequence>MKQKRINDRYQLLRPIGGGGMADVYLAHDIILDRDVAVKVLKPQFSEDEDFIKRFRREAQAATSLSHPNVVNIFDVGEEDNLYFIVMEYIKGSTLKDFIQQKGKLHVHEAVKIMEQITSAIEHAHENHIIHRDIKPHNILISEDGKAKVTDFGIARAISEATITHTNSILGSVHYLSPEQARGGNVTYKSDIYSLGIVMYEMLTGKVPFNGDTAVSVAIKHLQEPLPFLTDVDPTIPQSVENVVLKSTAKDPLERFATADNMLEDLVTVFDPIRKNEKRVEINNIDEEATKAVPIIKQQQGEDLNQTIVRGEADQTKWVEPPEKKKKGKKFWFITIFASLFFIFAVFFVAFSMIPRWLHVEDVVIPDDLIGKEYEIAYEELTELGLIVEQDLRPDDEVEEGLVISHRPLAGQTVKVGTEITLVVSEGPDPIGMIDVIGEAKSHAERLLEQYEGIEFDYEETTEYEDDIVLEQSPEPGELIFPNETVVTLTLSKRPTYTITNLYGMTRDEVISILSENTLLDMKLEDEHHPTIEEGRVISQDPPRGTEIRERTEVTVVFSLGPEPEEEEPEEVPITVHVPFRVEVEDTGSNGEESDPFHVVIQVIDMMHTVPSVVIDKEIRETESFRIPLTVAPGDSGYLLVYINGEEYEDSAYEYTYEELKGYQ</sequence>
<reference evidence="13 14" key="1">
    <citation type="submission" date="2021-06" db="EMBL/GenBank/DDBJ databases">
        <title>Bacillus sp. RD4P76, an endophyte from a halophyte.</title>
        <authorList>
            <person name="Sun J.-Q."/>
        </authorList>
    </citation>
    <scope>NUCLEOTIDE SEQUENCE [LARGE SCALE GENOMIC DNA]</scope>
    <source>
        <strain evidence="13 14">JCM 17098</strain>
    </source>
</reference>
<evidence type="ECO:0000259" key="11">
    <source>
        <dbReference type="PROSITE" id="PS50011"/>
    </source>
</evidence>
<keyword evidence="3" id="KW-0808">Transferase</keyword>
<proteinExistence type="predicted"/>
<keyword evidence="10" id="KW-0472">Membrane</keyword>
<gene>
    <name evidence="13" type="primary">pknB</name>
    <name evidence="13" type="ORF">KS407_02945</name>
</gene>
<dbReference type="EC" id="2.7.11.1" evidence="1"/>
<evidence type="ECO:0000313" key="13">
    <source>
        <dbReference type="EMBL" id="MBU9720397.1"/>
    </source>
</evidence>
<feature type="domain" description="PASTA" evidence="12">
    <location>
        <begin position="494"/>
        <end position="562"/>
    </location>
</feature>
<keyword evidence="14" id="KW-1185">Reference proteome</keyword>
<dbReference type="PROSITE" id="PS50011">
    <property type="entry name" value="PROTEIN_KINASE_DOM"/>
    <property type="match status" value="1"/>
</dbReference>
<dbReference type="InterPro" id="IPR017441">
    <property type="entry name" value="Protein_kinase_ATP_BS"/>
</dbReference>
<dbReference type="SUPFAM" id="SSF56112">
    <property type="entry name" value="Protein kinase-like (PK-like)"/>
    <property type="match status" value="1"/>
</dbReference>
<dbReference type="CDD" id="cd06577">
    <property type="entry name" value="PASTA_pknB"/>
    <property type="match status" value="3"/>
</dbReference>
<evidence type="ECO:0000256" key="9">
    <source>
        <dbReference type="PROSITE-ProRule" id="PRU10141"/>
    </source>
</evidence>
<dbReference type="Gene3D" id="1.10.510.10">
    <property type="entry name" value="Transferase(Phosphotransferase) domain 1"/>
    <property type="match status" value="1"/>
</dbReference>
<evidence type="ECO:0000256" key="7">
    <source>
        <dbReference type="ARBA" id="ARBA00047899"/>
    </source>
</evidence>
<dbReference type="NCBIfam" id="NF033483">
    <property type="entry name" value="PknB_PASTA_kin"/>
    <property type="match status" value="1"/>
</dbReference>
<dbReference type="Gene3D" id="3.30.10.20">
    <property type="match status" value="3"/>
</dbReference>
<evidence type="ECO:0000259" key="12">
    <source>
        <dbReference type="PROSITE" id="PS51178"/>
    </source>
</evidence>
<dbReference type="EMBL" id="JAHQCR010000017">
    <property type="protein sequence ID" value="MBU9720397.1"/>
    <property type="molecule type" value="Genomic_DNA"/>
</dbReference>
<feature type="transmembrane region" description="Helical" evidence="10">
    <location>
        <begin position="331"/>
        <end position="354"/>
    </location>
</feature>
<evidence type="ECO:0000313" key="14">
    <source>
        <dbReference type="Proteomes" id="UP000790580"/>
    </source>
</evidence>
<dbReference type="SMART" id="SM00740">
    <property type="entry name" value="PASTA"/>
    <property type="match status" value="3"/>
</dbReference>
<dbReference type="RefSeq" id="WP_088075756.1">
    <property type="nucleotide sequence ID" value="NZ_JAHQCR010000017.1"/>
</dbReference>
<feature type="domain" description="PASTA" evidence="12">
    <location>
        <begin position="427"/>
        <end position="493"/>
    </location>
</feature>
<keyword evidence="6 9" id="KW-0067">ATP-binding</keyword>
<comment type="catalytic activity">
    <reaction evidence="8">
        <text>L-seryl-[protein] + ATP = O-phospho-L-seryl-[protein] + ADP + H(+)</text>
        <dbReference type="Rhea" id="RHEA:17989"/>
        <dbReference type="Rhea" id="RHEA-COMP:9863"/>
        <dbReference type="Rhea" id="RHEA-COMP:11604"/>
        <dbReference type="ChEBI" id="CHEBI:15378"/>
        <dbReference type="ChEBI" id="CHEBI:29999"/>
        <dbReference type="ChEBI" id="CHEBI:30616"/>
        <dbReference type="ChEBI" id="CHEBI:83421"/>
        <dbReference type="ChEBI" id="CHEBI:456216"/>
        <dbReference type="EC" id="2.7.11.1"/>
    </reaction>
</comment>
<dbReference type="InterPro" id="IPR011009">
    <property type="entry name" value="Kinase-like_dom_sf"/>
</dbReference>
<dbReference type="SMART" id="SM00220">
    <property type="entry name" value="S_TKc"/>
    <property type="match status" value="1"/>
</dbReference>
<dbReference type="InterPro" id="IPR005543">
    <property type="entry name" value="PASTA_dom"/>
</dbReference>
<dbReference type="GO" id="GO:0016301">
    <property type="term" value="F:kinase activity"/>
    <property type="evidence" value="ECO:0007669"/>
    <property type="project" value="UniProtKB-KW"/>
</dbReference>
<dbReference type="PROSITE" id="PS51178">
    <property type="entry name" value="PASTA"/>
    <property type="match status" value="3"/>
</dbReference>
<keyword evidence="10" id="KW-1133">Transmembrane helix</keyword>
<feature type="domain" description="Protein kinase" evidence="11">
    <location>
        <begin position="10"/>
        <end position="267"/>
    </location>
</feature>
<evidence type="ECO:0000256" key="5">
    <source>
        <dbReference type="ARBA" id="ARBA00022777"/>
    </source>
</evidence>
<organism evidence="13 14">
    <name type="scientific">Evansella alkalicola</name>
    <dbReference type="NCBI Taxonomy" id="745819"/>
    <lineage>
        <taxon>Bacteria</taxon>
        <taxon>Bacillati</taxon>
        <taxon>Bacillota</taxon>
        <taxon>Bacilli</taxon>
        <taxon>Bacillales</taxon>
        <taxon>Bacillaceae</taxon>
        <taxon>Evansella</taxon>
    </lineage>
</organism>
<evidence type="ECO:0000256" key="2">
    <source>
        <dbReference type="ARBA" id="ARBA00022527"/>
    </source>
</evidence>
<feature type="binding site" evidence="9">
    <location>
        <position position="39"/>
    </location>
    <ligand>
        <name>ATP</name>
        <dbReference type="ChEBI" id="CHEBI:30616"/>
    </ligand>
</feature>
<keyword evidence="4 9" id="KW-0547">Nucleotide-binding</keyword>
<comment type="caution">
    <text evidence="13">The sequence shown here is derived from an EMBL/GenBank/DDBJ whole genome shotgun (WGS) entry which is preliminary data.</text>
</comment>
<dbReference type="Pfam" id="PF00069">
    <property type="entry name" value="Pkinase"/>
    <property type="match status" value="1"/>
</dbReference>
<dbReference type="PROSITE" id="PS00108">
    <property type="entry name" value="PROTEIN_KINASE_ST"/>
    <property type="match status" value="1"/>
</dbReference>
<name>A0ABS6JQ56_9BACI</name>
<evidence type="ECO:0000256" key="1">
    <source>
        <dbReference type="ARBA" id="ARBA00012513"/>
    </source>
</evidence>
<keyword evidence="2" id="KW-0723">Serine/threonine-protein kinase</keyword>
<evidence type="ECO:0000256" key="3">
    <source>
        <dbReference type="ARBA" id="ARBA00022679"/>
    </source>
</evidence>
<feature type="domain" description="PASTA" evidence="12">
    <location>
        <begin position="360"/>
        <end position="426"/>
    </location>
</feature>
<dbReference type="InterPro" id="IPR008271">
    <property type="entry name" value="Ser/Thr_kinase_AS"/>
</dbReference>
<keyword evidence="5 13" id="KW-0418">Kinase</keyword>
<dbReference type="CDD" id="cd14014">
    <property type="entry name" value="STKc_PknB_like"/>
    <property type="match status" value="1"/>
</dbReference>
<dbReference type="PANTHER" id="PTHR43289:SF34">
    <property type="entry name" value="SERINE_THREONINE-PROTEIN KINASE YBDM-RELATED"/>
    <property type="match status" value="1"/>
</dbReference>
<dbReference type="PANTHER" id="PTHR43289">
    <property type="entry name" value="MITOGEN-ACTIVATED PROTEIN KINASE KINASE KINASE 20-RELATED"/>
    <property type="match status" value="1"/>
</dbReference>
<comment type="catalytic activity">
    <reaction evidence="7">
        <text>L-threonyl-[protein] + ATP = O-phospho-L-threonyl-[protein] + ADP + H(+)</text>
        <dbReference type="Rhea" id="RHEA:46608"/>
        <dbReference type="Rhea" id="RHEA-COMP:11060"/>
        <dbReference type="Rhea" id="RHEA-COMP:11605"/>
        <dbReference type="ChEBI" id="CHEBI:15378"/>
        <dbReference type="ChEBI" id="CHEBI:30013"/>
        <dbReference type="ChEBI" id="CHEBI:30616"/>
        <dbReference type="ChEBI" id="CHEBI:61977"/>
        <dbReference type="ChEBI" id="CHEBI:456216"/>
        <dbReference type="EC" id="2.7.11.1"/>
    </reaction>
</comment>
<evidence type="ECO:0000256" key="4">
    <source>
        <dbReference type="ARBA" id="ARBA00022741"/>
    </source>
</evidence>
<dbReference type="Gene3D" id="2.60.40.2560">
    <property type="match status" value="1"/>
</dbReference>
<evidence type="ECO:0000256" key="10">
    <source>
        <dbReference type="SAM" id="Phobius"/>
    </source>
</evidence>
<dbReference type="PROSITE" id="PS00107">
    <property type="entry name" value="PROTEIN_KINASE_ATP"/>
    <property type="match status" value="1"/>
</dbReference>
<evidence type="ECO:0000256" key="6">
    <source>
        <dbReference type="ARBA" id="ARBA00022840"/>
    </source>
</evidence>
<keyword evidence="10" id="KW-0812">Transmembrane</keyword>
<evidence type="ECO:0000256" key="8">
    <source>
        <dbReference type="ARBA" id="ARBA00048679"/>
    </source>
</evidence>
<accession>A0ABS6JQ56</accession>
<dbReference type="Pfam" id="PF03793">
    <property type="entry name" value="PASTA"/>
    <property type="match status" value="3"/>
</dbReference>
<dbReference type="Proteomes" id="UP000790580">
    <property type="component" value="Unassembled WGS sequence"/>
</dbReference>
<protein>
    <recommendedName>
        <fullName evidence="1">non-specific serine/threonine protein kinase</fullName>
        <ecNumber evidence="1">2.7.11.1</ecNumber>
    </recommendedName>
</protein>